<comment type="caution">
    <text evidence="1">The sequence shown here is derived from an EMBL/GenBank/DDBJ whole genome shotgun (WGS) entry which is preliminary data.</text>
</comment>
<proteinExistence type="predicted"/>
<gene>
    <name evidence="1" type="ORF">GCM10007874_34300</name>
</gene>
<dbReference type="Proteomes" id="UP001156882">
    <property type="component" value="Unassembled WGS sequence"/>
</dbReference>
<organism evidence="1 2">
    <name type="scientific">Labrys miyagiensis</name>
    <dbReference type="NCBI Taxonomy" id="346912"/>
    <lineage>
        <taxon>Bacteria</taxon>
        <taxon>Pseudomonadati</taxon>
        <taxon>Pseudomonadota</taxon>
        <taxon>Alphaproteobacteria</taxon>
        <taxon>Hyphomicrobiales</taxon>
        <taxon>Xanthobacteraceae</taxon>
        <taxon>Labrys</taxon>
    </lineage>
</organism>
<keyword evidence="2" id="KW-1185">Reference proteome</keyword>
<reference evidence="2" key="1">
    <citation type="journal article" date="2019" name="Int. J. Syst. Evol. Microbiol.">
        <title>The Global Catalogue of Microorganisms (GCM) 10K type strain sequencing project: providing services to taxonomists for standard genome sequencing and annotation.</title>
        <authorList>
            <consortium name="The Broad Institute Genomics Platform"/>
            <consortium name="The Broad Institute Genome Sequencing Center for Infectious Disease"/>
            <person name="Wu L."/>
            <person name="Ma J."/>
        </authorList>
    </citation>
    <scope>NUCLEOTIDE SEQUENCE [LARGE SCALE GENOMIC DNA]</scope>
    <source>
        <strain evidence="2">NBRC 101365</strain>
    </source>
</reference>
<evidence type="ECO:0000313" key="1">
    <source>
        <dbReference type="EMBL" id="GLS20413.1"/>
    </source>
</evidence>
<dbReference type="EMBL" id="BSPC01000028">
    <property type="protein sequence ID" value="GLS20413.1"/>
    <property type="molecule type" value="Genomic_DNA"/>
</dbReference>
<name>A0ABQ6CJF0_9HYPH</name>
<dbReference type="RefSeq" id="WP_284313503.1">
    <property type="nucleotide sequence ID" value="NZ_BSPC01000028.1"/>
</dbReference>
<accession>A0ABQ6CJF0</accession>
<sequence length="77" mass="9021">MQDEDLELDQLQGAYKAAVEEWVTAIRHEEELASVNHSIAEIDLWEEAHNQEDEVRNKVLAAKKDYEDALRKKYFGF</sequence>
<protein>
    <submittedName>
        <fullName evidence="1">Uncharacterized protein</fullName>
    </submittedName>
</protein>
<evidence type="ECO:0000313" key="2">
    <source>
        <dbReference type="Proteomes" id="UP001156882"/>
    </source>
</evidence>